<evidence type="ECO:0000313" key="1">
    <source>
        <dbReference type="EMBL" id="KIA78362.1"/>
    </source>
</evidence>
<comment type="caution">
    <text evidence="1">The sequence shown here is derived from an EMBL/GenBank/DDBJ whole genome shotgun (WGS) entry which is preliminary data.</text>
</comment>
<proteinExistence type="predicted"/>
<accession>A0A0C1EB47</accession>
<dbReference type="GO" id="GO:0006355">
    <property type="term" value="P:regulation of DNA-templated transcription"/>
    <property type="evidence" value="ECO:0007669"/>
    <property type="project" value="InterPro"/>
</dbReference>
<organism evidence="1 2">
    <name type="scientific">Parachlamydia acanthamoebae</name>
    <dbReference type="NCBI Taxonomy" id="83552"/>
    <lineage>
        <taxon>Bacteria</taxon>
        <taxon>Pseudomonadati</taxon>
        <taxon>Chlamydiota</taxon>
        <taxon>Chlamydiia</taxon>
        <taxon>Parachlamydiales</taxon>
        <taxon>Parachlamydiaceae</taxon>
        <taxon>Parachlamydia</taxon>
    </lineage>
</organism>
<dbReference type="AlphaFoldDB" id="A0A0C1EB47"/>
<gene>
    <name evidence="1" type="ORF">DB43_EE00060</name>
</gene>
<dbReference type="OMA" id="KTHRNEV"/>
<dbReference type="Gene3D" id="1.10.10.60">
    <property type="entry name" value="Homeodomain-like"/>
    <property type="match status" value="1"/>
</dbReference>
<dbReference type="Proteomes" id="UP000031307">
    <property type="component" value="Unassembled WGS sequence"/>
</dbReference>
<dbReference type="SUPFAM" id="SSF46894">
    <property type="entry name" value="C-terminal effector domain of the bipartite response regulators"/>
    <property type="match status" value="1"/>
</dbReference>
<protein>
    <recommendedName>
        <fullName evidence="3">Homeodomain phBC6A51-type domain-containing protein</fullName>
    </recommendedName>
</protein>
<dbReference type="EMBL" id="JSAM01000025">
    <property type="protein sequence ID" value="KIA78362.1"/>
    <property type="molecule type" value="Genomic_DNA"/>
</dbReference>
<evidence type="ECO:0000313" key="2">
    <source>
        <dbReference type="Proteomes" id="UP000031307"/>
    </source>
</evidence>
<dbReference type="PATRIC" id="fig|83552.4.peg.433"/>
<name>A0A0C1EB47_9BACT</name>
<dbReference type="GO" id="GO:0003677">
    <property type="term" value="F:DNA binding"/>
    <property type="evidence" value="ECO:0007669"/>
    <property type="project" value="InterPro"/>
</dbReference>
<reference evidence="1 2" key="1">
    <citation type="journal article" date="2014" name="Mol. Biol. Evol.">
        <title>Massive expansion of Ubiquitination-related gene families within the Chlamydiae.</title>
        <authorList>
            <person name="Domman D."/>
            <person name="Collingro A."/>
            <person name="Lagkouvardos I."/>
            <person name="Gehre L."/>
            <person name="Weinmaier T."/>
            <person name="Rattei T."/>
            <person name="Subtil A."/>
            <person name="Horn M."/>
        </authorList>
    </citation>
    <scope>NUCLEOTIDE SEQUENCE [LARGE SCALE GENOMIC DNA]</scope>
    <source>
        <strain evidence="1 2">OEW1</strain>
    </source>
</reference>
<sequence length="121" mass="14009">MKSHTELTKRQLQVLPYLLSCSSYEEAARQANVSVKQIYCWLKTSAFKTELDRRRNEIIEEAVNKLKYNTTRAADTLVSLLSHSNPTIQRGVANDLLNHVAKFIELHEIEERIQLLEVKVK</sequence>
<dbReference type="InterPro" id="IPR016032">
    <property type="entry name" value="Sig_transdc_resp-reg_C-effctor"/>
</dbReference>
<dbReference type="RefSeq" id="WP_013924678.1">
    <property type="nucleotide sequence ID" value="NZ_JSAM01000025.1"/>
</dbReference>
<evidence type="ECO:0008006" key="3">
    <source>
        <dbReference type="Google" id="ProtNLM"/>
    </source>
</evidence>